<keyword evidence="6" id="KW-1185">Reference proteome</keyword>
<evidence type="ECO:0000259" key="4">
    <source>
        <dbReference type="Pfam" id="PF08245"/>
    </source>
</evidence>
<comment type="caution">
    <text evidence="5">The sequence shown here is derived from an EMBL/GenBank/DDBJ whole genome shotgun (WGS) entry which is preliminary data.</text>
</comment>
<feature type="domain" description="Mur ligase central" evidence="4">
    <location>
        <begin position="126"/>
        <end position="317"/>
    </location>
</feature>
<evidence type="ECO:0000313" key="5">
    <source>
        <dbReference type="EMBL" id="GGI64694.1"/>
    </source>
</evidence>
<dbReference type="SUPFAM" id="SSF53623">
    <property type="entry name" value="MurD-like peptide ligases, catalytic domain"/>
    <property type="match status" value="1"/>
</dbReference>
<dbReference type="AlphaFoldDB" id="A0A917JG48"/>
<dbReference type="PANTHER" id="PTHR43024">
    <property type="entry name" value="UDP-N-ACETYLMURAMOYL-TRIPEPTIDE--D-ALANYL-D-ALANINE LIGASE"/>
    <property type="match status" value="1"/>
</dbReference>
<dbReference type="GO" id="GO:0016881">
    <property type="term" value="F:acid-amino acid ligase activity"/>
    <property type="evidence" value="ECO:0007669"/>
    <property type="project" value="InterPro"/>
</dbReference>
<accession>A0A917JG48</accession>
<evidence type="ECO:0000256" key="1">
    <source>
        <dbReference type="ARBA" id="ARBA00022598"/>
    </source>
</evidence>
<keyword evidence="3" id="KW-0067">ATP-binding</keyword>
<dbReference type="InterPro" id="IPR013221">
    <property type="entry name" value="Mur_ligase_cen"/>
</dbReference>
<organism evidence="5 6">
    <name type="scientific">Enterococcus alcedinis</name>
    <dbReference type="NCBI Taxonomy" id="1274384"/>
    <lineage>
        <taxon>Bacteria</taxon>
        <taxon>Bacillati</taxon>
        <taxon>Bacillota</taxon>
        <taxon>Bacilli</taxon>
        <taxon>Lactobacillales</taxon>
        <taxon>Enterococcaceae</taxon>
        <taxon>Enterococcus</taxon>
    </lineage>
</organism>
<evidence type="ECO:0000256" key="3">
    <source>
        <dbReference type="ARBA" id="ARBA00022840"/>
    </source>
</evidence>
<reference evidence="5" key="1">
    <citation type="journal article" date="2014" name="Int. J. Syst. Evol. Microbiol.">
        <title>Complete genome sequence of Corynebacterium casei LMG S-19264T (=DSM 44701T), isolated from a smear-ripened cheese.</title>
        <authorList>
            <consortium name="US DOE Joint Genome Institute (JGI-PGF)"/>
            <person name="Walter F."/>
            <person name="Albersmeier A."/>
            <person name="Kalinowski J."/>
            <person name="Ruckert C."/>
        </authorList>
    </citation>
    <scope>NUCLEOTIDE SEQUENCE</scope>
    <source>
        <strain evidence="5">CCM 8433</strain>
    </source>
</reference>
<dbReference type="Gene3D" id="3.40.1190.10">
    <property type="entry name" value="Mur-like, catalytic domain"/>
    <property type="match status" value="1"/>
</dbReference>
<protein>
    <submittedName>
        <fullName evidence="5">UDP-N-acetylmuramoyl-tripeptide--D-alanyl-D-alanine ligase</fullName>
    </submittedName>
</protein>
<reference evidence="5" key="2">
    <citation type="submission" date="2020-09" db="EMBL/GenBank/DDBJ databases">
        <authorList>
            <person name="Sun Q."/>
            <person name="Sedlacek I."/>
        </authorList>
    </citation>
    <scope>NUCLEOTIDE SEQUENCE</scope>
    <source>
        <strain evidence="5">CCM 8433</strain>
    </source>
</reference>
<proteinExistence type="predicted"/>
<evidence type="ECO:0000313" key="6">
    <source>
        <dbReference type="Proteomes" id="UP000622610"/>
    </source>
</evidence>
<dbReference type="Gene3D" id="3.90.190.20">
    <property type="entry name" value="Mur ligase, C-terminal domain"/>
    <property type="match status" value="1"/>
</dbReference>
<dbReference type="PANTHER" id="PTHR43024:SF1">
    <property type="entry name" value="UDP-N-ACETYLMURAMOYL-TRIPEPTIDE--D-ALANYL-D-ALANINE LIGASE"/>
    <property type="match status" value="1"/>
</dbReference>
<dbReference type="RefSeq" id="WP_188366533.1">
    <property type="nucleotide sequence ID" value="NZ_BMDT01000001.1"/>
</dbReference>
<dbReference type="InterPro" id="IPR051046">
    <property type="entry name" value="MurCDEF_CellWall_CoF430Synth"/>
</dbReference>
<dbReference type="SUPFAM" id="SSF53244">
    <property type="entry name" value="MurD-like peptide ligases, peptide-binding domain"/>
    <property type="match status" value="1"/>
</dbReference>
<evidence type="ECO:0000256" key="2">
    <source>
        <dbReference type="ARBA" id="ARBA00022741"/>
    </source>
</evidence>
<sequence>MENIIKKLPSYFEGYYANDNKLPLEITNVEYFLPHFKNLKNMNQTMFISISKERRVFVNKGKDVSWTDGNEQIKDIGNRLGLIVTEKVIPHLLNETPQFIVDNTWEFMLSFSEMIRNQYNNAVVAITGSVGKSSTRLMISHLLEEELVLENRGNHNVRFAMPLYLSKLVNKPDICALEVSINALNSYDSGNMTKIIKPSIAIVTSVGEAHMSSFRDLSSVARMKSNIFEGLTDGGTAIINRDMDEEAFTIVEKAARLKTENILTYSINNQSADVYIKNVVHKKYIDEVKIQFFEKEYTYQLQTASLGMVSNSLASLLSLHVLGKPIETYLNRFVDYRSLPKIMEKTQLKTQLETVFLLVDDSHNAAVPSMINAIDYGESIAEQFSGKKIFVIGQIMDLGRITADTHQKMIEKLLDSDYDYIFGYGGHLKQIFIDNQENTRLSWFENVEELRDIILKTVTNDSLVILKGSVTGGNFSSLGMKIKKSTFLV</sequence>
<dbReference type="Proteomes" id="UP000622610">
    <property type="component" value="Unassembled WGS sequence"/>
</dbReference>
<keyword evidence="1 5" id="KW-0436">Ligase</keyword>
<dbReference type="InterPro" id="IPR036615">
    <property type="entry name" value="Mur_ligase_C_dom_sf"/>
</dbReference>
<gene>
    <name evidence="5" type="primary">murF</name>
    <name evidence="5" type="ORF">GCM10011482_03480</name>
</gene>
<name>A0A917JG48_9ENTE</name>
<dbReference type="InterPro" id="IPR036565">
    <property type="entry name" value="Mur-like_cat_sf"/>
</dbReference>
<dbReference type="Pfam" id="PF08245">
    <property type="entry name" value="Mur_ligase_M"/>
    <property type="match status" value="1"/>
</dbReference>
<keyword evidence="2" id="KW-0547">Nucleotide-binding</keyword>
<dbReference type="GO" id="GO:0005524">
    <property type="term" value="F:ATP binding"/>
    <property type="evidence" value="ECO:0007669"/>
    <property type="project" value="UniProtKB-KW"/>
</dbReference>
<dbReference type="EMBL" id="BMDT01000001">
    <property type="protein sequence ID" value="GGI64694.1"/>
    <property type="molecule type" value="Genomic_DNA"/>
</dbReference>